<dbReference type="EMBL" id="QJKJ01000850">
    <property type="protein sequence ID" value="RDY10397.1"/>
    <property type="molecule type" value="Genomic_DNA"/>
</dbReference>
<name>A0A371I5S8_MUCPR</name>
<comment type="caution">
    <text evidence="1">The sequence shown here is derived from an EMBL/GenBank/DDBJ whole genome shotgun (WGS) entry which is preliminary data.</text>
</comment>
<dbReference type="OrthoDB" id="1749187at2759"/>
<dbReference type="Proteomes" id="UP000257109">
    <property type="component" value="Unassembled WGS sequence"/>
</dbReference>
<accession>A0A371I5S8</accession>
<evidence type="ECO:0000313" key="2">
    <source>
        <dbReference type="Proteomes" id="UP000257109"/>
    </source>
</evidence>
<feature type="non-terminal residue" evidence="1">
    <location>
        <position position="1"/>
    </location>
</feature>
<keyword evidence="2" id="KW-1185">Reference proteome</keyword>
<proteinExistence type="predicted"/>
<protein>
    <submittedName>
        <fullName evidence="1">Uncharacterized protein</fullName>
    </submittedName>
</protein>
<dbReference type="AlphaFoldDB" id="A0A371I5S8"/>
<sequence>MTIDVEYIDYNSLYAMVHSITEYAGGKEEISAVVAEVLQEFEGLLEAPVGLPPTRRHDHATHLKEGATIPNIQPYRYPDYKNSEIDN</sequence>
<organism evidence="1 2">
    <name type="scientific">Mucuna pruriens</name>
    <name type="common">Velvet bean</name>
    <name type="synonym">Dolichos pruriens</name>
    <dbReference type="NCBI Taxonomy" id="157652"/>
    <lineage>
        <taxon>Eukaryota</taxon>
        <taxon>Viridiplantae</taxon>
        <taxon>Streptophyta</taxon>
        <taxon>Embryophyta</taxon>
        <taxon>Tracheophyta</taxon>
        <taxon>Spermatophyta</taxon>
        <taxon>Magnoliopsida</taxon>
        <taxon>eudicotyledons</taxon>
        <taxon>Gunneridae</taxon>
        <taxon>Pentapetalae</taxon>
        <taxon>rosids</taxon>
        <taxon>fabids</taxon>
        <taxon>Fabales</taxon>
        <taxon>Fabaceae</taxon>
        <taxon>Papilionoideae</taxon>
        <taxon>50 kb inversion clade</taxon>
        <taxon>NPAAA clade</taxon>
        <taxon>indigoferoid/millettioid clade</taxon>
        <taxon>Phaseoleae</taxon>
        <taxon>Mucuna</taxon>
    </lineage>
</organism>
<reference evidence="1" key="1">
    <citation type="submission" date="2018-05" db="EMBL/GenBank/DDBJ databases">
        <title>Draft genome of Mucuna pruriens seed.</title>
        <authorList>
            <person name="Nnadi N.E."/>
            <person name="Vos R."/>
            <person name="Hasami M.H."/>
            <person name="Devisetty U.K."/>
            <person name="Aguiy J.C."/>
        </authorList>
    </citation>
    <scope>NUCLEOTIDE SEQUENCE [LARGE SCALE GENOMIC DNA]</scope>
    <source>
        <strain evidence="1">JCA_2017</strain>
    </source>
</reference>
<evidence type="ECO:0000313" key="1">
    <source>
        <dbReference type="EMBL" id="RDY10397.1"/>
    </source>
</evidence>
<gene>
    <name evidence="1" type="ORF">CR513_05093</name>
</gene>